<name>A0ABY6HXX8_9ARCH</name>
<feature type="compositionally biased region" description="Basic residues" evidence="1">
    <location>
        <begin position="18"/>
        <end position="33"/>
    </location>
</feature>
<protein>
    <submittedName>
        <fullName evidence="2">Uncharacterized protein</fullName>
    </submittedName>
</protein>
<feature type="compositionally biased region" description="Basic residues" evidence="1">
    <location>
        <begin position="1"/>
        <end position="11"/>
    </location>
</feature>
<dbReference type="EMBL" id="CP104013">
    <property type="protein sequence ID" value="UYP48377.1"/>
    <property type="molecule type" value="Genomic_DNA"/>
</dbReference>
<feature type="compositionally biased region" description="Basic and acidic residues" evidence="1">
    <location>
        <begin position="34"/>
        <end position="43"/>
    </location>
</feature>
<sequence length="431" mass="49562">MAKKKSSKKKASSSSKKSTVKKKPVPKAKKTSKSKAELEAKKKAELEAKKKAELEAKKKAELEAKKKAELEAKKKAELEAKKKAELEAKKKAELEAKKKAELEAKKKAELEAKKKAELEAKKKAELEAKKKAELEAKKKAELEAKKKAELEAKKKAELEAKKKAELEAKKKAELEAKKKAELEAKEKAELEAKEKAELEAKEKAELEAKEKAELEAVASKQDKENKGVDKMGQYKEKEEKQEYTTNVIVNSEDLTTEFLTDWRWHVTIPFHEINEEVALLETKGDRLSEYIIQSLKMHAFSGYNKIGYFPEDTHAILWNEKENLFSLILTKDYEIIDKNYDINKCHIFMDEENMNEFIKSQKTKKKIVHKSERTLGLREKEAYDLADYIKTLPNIIYGRNDLDLTEDERFAIKILITKLRPKILGLYHLID</sequence>
<evidence type="ECO:0000313" key="3">
    <source>
        <dbReference type="Proteomes" id="UP001208689"/>
    </source>
</evidence>
<proteinExistence type="predicted"/>
<evidence type="ECO:0000256" key="1">
    <source>
        <dbReference type="SAM" id="MobiDB-lite"/>
    </source>
</evidence>
<accession>A0ABY6HXX8</accession>
<reference evidence="2" key="1">
    <citation type="submission" date="2022-09" db="EMBL/GenBank/DDBJ databases">
        <title>Actin cytoskeleton and complex cell architecture in an #Asgard archaeon.</title>
        <authorList>
            <person name="Ponce Toledo R.I."/>
            <person name="Schleper C."/>
            <person name="Rodrigues Oliveira T."/>
            <person name="Wollweber F."/>
            <person name="Xu J."/>
            <person name="Rittmann S."/>
            <person name="Klingl A."/>
            <person name="Pilhofer M."/>
        </authorList>
    </citation>
    <scope>NUCLEOTIDE SEQUENCE</scope>
    <source>
        <strain evidence="2">B-35</strain>
    </source>
</reference>
<gene>
    <name evidence="2" type="ORF">NEF87_004662</name>
</gene>
<keyword evidence="3" id="KW-1185">Reference proteome</keyword>
<feature type="region of interest" description="Disordered" evidence="1">
    <location>
        <begin position="1"/>
        <end position="43"/>
    </location>
</feature>
<evidence type="ECO:0000313" key="2">
    <source>
        <dbReference type="EMBL" id="UYP48377.1"/>
    </source>
</evidence>
<dbReference type="Proteomes" id="UP001208689">
    <property type="component" value="Chromosome"/>
</dbReference>
<organism evidence="2 3">
    <name type="scientific">Candidatus Lokiarchaeum ossiferum</name>
    <dbReference type="NCBI Taxonomy" id="2951803"/>
    <lineage>
        <taxon>Archaea</taxon>
        <taxon>Promethearchaeati</taxon>
        <taxon>Promethearchaeota</taxon>
        <taxon>Promethearchaeia</taxon>
        <taxon>Promethearchaeales</taxon>
        <taxon>Promethearchaeaceae</taxon>
        <taxon>Candidatus Lokiarchaeum</taxon>
    </lineage>
</organism>